<evidence type="ECO:0000259" key="3">
    <source>
        <dbReference type="Pfam" id="PF02525"/>
    </source>
</evidence>
<proteinExistence type="inferred from homology"/>
<protein>
    <recommendedName>
        <fullName evidence="3">Flavodoxin-like fold domain-containing protein</fullName>
    </recommendedName>
</protein>
<dbReference type="PANTHER" id="PTHR10204:SF34">
    <property type="entry name" value="NAD(P)H DEHYDROGENASE [QUINONE] 1 ISOFORM 1"/>
    <property type="match status" value="1"/>
</dbReference>
<dbReference type="Proteomes" id="UP001321748">
    <property type="component" value="Chromosome"/>
</dbReference>
<dbReference type="InterPro" id="IPR051545">
    <property type="entry name" value="NAD(P)H_dehydrogenase_qn"/>
</dbReference>
<comment type="similarity">
    <text evidence="1">Belongs to the NAD(P)H dehydrogenase (quinone) family.</text>
</comment>
<keyword evidence="5" id="KW-1185">Reference proteome</keyword>
<feature type="domain" description="Flavodoxin-like fold" evidence="3">
    <location>
        <begin position="1"/>
        <end position="187"/>
    </location>
</feature>
<dbReference type="Gene3D" id="3.40.50.360">
    <property type="match status" value="1"/>
</dbReference>
<reference evidence="4 5" key="1">
    <citation type="journal article" date="2023" name="Microbiol. Spectr.">
        <title>Symbiosis of Carpenter Bees with Uncharacterized Lactic Acid Bacteria Showing NAD Auxotrophy.</title>
        <authorList>
            <person name="Kawasaki S."/>
            <person name="Ozawa K."/>
            <person name="Mori T."/>
            <person name="Yamamoto A."/>
            <person name="Ito M."/>
            <person name="Ohkuma M."/>
            <person name="Sakamoto M."/>
            <person name="Matsutani M."/>
        </authorList>
    </citation>
    <scope>NUCLEOTIDE SEQUENCE [LARGE SCALE GENOMIC DNA]</scope>
    <source>
        <strain evidence="4 5">KimH</strain>
    </source>
</reference>
<evidence type="ECO:0000256" key="1">
    <source>
        <dbReference type="ARBA" id="ARBA00006252"/>
    </source>
</evidence>
<gene>
    <name evidence="4" type="ORF">KIMH_05540</name>
</gene>
<dbReference type="Pfam" id="PF02525">
    <property type="entry name" value="Flavodoxin_2"/>
    <property type="match status" value="1"/>
</dbReference>
<dbReference type="PANTHER" id="PTHR10204">
    <property type="entry name" value="NAD P H OXIDOREDUCTASE-RELATED"/>
    <property type="match status" value="1"/>
</dbReference>
<evidence type="ECO:0000313" key="4">
    <source>
        <dbReference type="EMBL" id="BDR54443.1"/>
    </source>
</evidence>
<dbReference type="InterPro" id="IPR003680">
    <property type="entry name" value="Flavodoxin_fold"/>
</dbReference>
<keyword evidence="2" id="KW-0560">Oxidoreductase</keyword>
<dbReference type="EMBL" id="AP026800">
    <property type="protein sequence ID" value="BDR54443.1"/>
    <property type="molecule type" value="Genomic_DNA"/>
</dbReference>
<evidence type="ECO:0000256" key="2">
    <source>
        <dbReference type="ARBA" id="ARBA00023002"/>
    </source>
</evidence>
<name>A0ABM8BC32_9BIFI</name>
<accession>A0ABM8BC32</accession>
<dbReference type="RefSeq" id="WP_317643451.1">
    <property type="nucleotide sequence ID" value="NZ_AP026800.1"/>
</dbReference>
<dbReference type="InterPro" id="IPR029039">
    <property type="entry name" value="Flavoprotein-like_sf"/>
</dbReference>
<organism evidence="4 5">
    <name type="scientific">Bombiscardovia apis</name>
    <dbReference type="NCBI Taxonomy" id="2932182"/>
    <lineage>
        <taxon>Bacteria</taxon>
        <taxon>Bacillati</taxon>
        <taxon>Actinomycetota</taxon>
        <taxon>Actinomycetes</taxon>
        <taxon>Bifidobacteriales</taxon>
        <taxon>Bifidobacteriaceae</taxon>
        <taxon>Bombiscardovia</taxon>
    </lineage>
</organism>
<evidence type="ECO:0000313" key="5">
    <source>
        <dbReference type="Proteomes" id="UP001321748"/>
    </source>
</evidence>
<sequence length="210" mass="22966">MKAVAITANPEVESLTQAVGSAFLDGAAESGALTDMIDLHAEAFNPVYSMEDRLHYLGQGPVPDDVAALQSRIEDADVIAFVFPMYWFSMPAIMKGFFDRVLCRGFSYNIDGTPGALAGKTIKLIILCGASEGSHRIDGVDKAIDVQICQRTLRDYCGVQDIEKVYLDGLNMGDQDEQVREEMRKRLIRISVLGSQTAVQTASQKPEVQS</sequence>
<dbReference type="SUPFAM" id="SSF52218">
    <property type="entry name" value="Flavoproteins"/>
    <property type="match status" value="1"/>
</dbReference>